<reference evidence="3 4" key="1">
    <citation type="submission" date="2024-07" db="EMBL/GenBank/DDBJ databases">
        <authorList>
            <person name="Thanompreechachai J."/>
            <person name="Duangmal K."/>
        </authorList>
    </citation>
    <scope>NUCLEOTIDE SEQUENCE [LARGE SCALE GENOMIC DNA]</scope>
    <source>
        <strain evidence="3 4">TBRC 1896</strain>
    </source>
</reference>
<dbReference type="RefSeq" id="WP_370719536.1">
    <property type="nucleotide sequence ID" value="NZ_JBGGTQ010000006.1"/>
</dbReference>
<feature type="signal peptide" evidence="2">
    <location>
        <begin position="1"/>
        <end position="22"/>
    </location>
</feature>
<gene>
    <name evidence="3" type="ORF">AB2L28_13690</name>
</gene>
<keyword evidence="4" id="KW-1185">Reference proteome</keyword>
<dbReference type="EMBL" id="JBGGTQ010000006">
    <property type="protein sequence ID" value="MEZ0493288.1"/>
    <property type="molecule type" value="Genomic_DNA"/>
</dbReference>
<feature type="region of interest" description="Disordered" evidence="1">
    <location>
        <begin position="65"/>
        <end position="86"/>
    </location>
</feature>
<sequence length="101" mass="9498">MEHPRRAAALVTGAAGLLAASACVVGTSVGQVAGPAASPPVRASSAPSAEFVAPLHVPAPPAGVLGPAGGEAADGGAGVLGPEDVITPTPTVPLRAVIRPA</sequence>
<name>A0ABV4I6G2_9ACTN</name>
<evidence type="ECO:0000313" key="3">
    <source>
        <dbReference type="EMBL" id="MEZ0493288.1"/>
    </source>
</evidence>
<proteinExistence type="predicted"/>
<dbReference type="Proteomes" id="UP001566476">
    <property type="component" value="Unassembled WGS sequence"/>
</dbReference>
<dbReference type="PROSITE" id="PS51257">
    <property type="entry name" value="PROKAR_LIPOPROTEIN"/>
    <property type="match status" value="1"/>
</dbReference>
<organism evidence="3 4">
    <name type="scientific">Kineococcus mangrovi</name>
    <dbReference type="NCBI Taxonomy" id="1660183"/>
    <lineage>
        <taxon>Bacteria</taxon>
        <taxon>Bacillati</taxon>
        <taxon>Actinomycetota</taxon>
        <taxon>Actinomycetes</taxon>
        <taxon>Kineosporiales</taxon>
        <taxon>Kineosporiaceae</taxon>
        <taxon>Kineococcus</taxon>
    </lineage>
</organism>
<accession>A0ABV4I6G2</accession>
<evidence type="ECO:0000256" key="1">
    <source>
        <dbReference type="SAM" id="MobiDB-lite"/>
    </source>
</evidence>
<keyword evidence="2" id="KW-0732">Signal</keyword>
<protein>
    <submittedName>
        <fullName evidence="3">Uncharacterized protein</fullName>
    </submittedName>
</protein>
<feature type="compositionally biased region" description="Gly residues" evidence="1">
    <location>
        <begin position="66"/>
        <end position="79"/>
    </location>
</feature>
<evidence type="ECO:0000256" key="2">
    <source>
        <dbReference type="SAM" id="SignalP"/>
    </source>
</evidence>
<comment type="caution">
    <text evidence="3">The sequence shown here is derived from an EMBL/GenBank/DDBJ whole genome shotgun (WGS) entry which is preliminary data.</text>
</comment>
<feature type="chain" id="PRO_5046357941" evidence="2">
    <location>
        <begin position="23"/>
        <end position="101"/>
    </location>
</feature>
<evidence type="ECO:0000313" key="4">
    <source>
        <dbReference type="Proteomes" id="UP001566476"/>
    </source>
</evidence>